<dbReference type="AlphaFoldDB" id="A0A9X9X806"/>
<dbReference type="Pfam" id="PF04191">
    <property type="entry name" value="PEMT"/>
    <property type="match status" value="1"/>
</dbReference>
<reference evidence="6" key="1">
    <citation type="submission" date="2020-01" db="EMBL/GenBank/DDBJ databases">
        <authorList>
            <person name="Rat A."/>
        </authorList>
    </citation>
    <scope>NUCLEOTIDE SEQUENCE</scope>
    <source>
        <strain evidence="6">LMG 31228</strain>
    </source>
</reference>
<dbReference type="GO" id="GO:0012505">
    <property type="term" value="C:endomembrane system"/>
    <property type="evidence" value="ECO:0007669"/>
    <property type="project" value="UniProtKB-SubCell"/>
</dbReference>
<evidence type="ECO:0000256" key="3">
    <source>
        <dbReference type="ARBA" id="ARBA00022989"/>
    </source>
</evidence>
<dbReference type="Proteomes" id="UP001138709">
    <property type="component" value="Unassembled WGS sequence"/>
</dbReference>
<sequence length="153" mass="16644">MSARDHGPGVRVPPPVMVAGALALAWGMQRVLPVPLGPPLPEFGALVIFAALALIGWAVLALVRAGNDPRPDRPDAAFVEAGPFGFSRNPIYLGFLVATAGFALRWGDLWGWLAVVASHLMLDRLVVAKEEVYLAARFGSAYEAYRRRVRRWV</sequence>
<keyword evidence="4 5" id="KW-0472">Membrane</keyword>
<dbReference type="EMBL" id="JAAEDL010000003">
    <property type="protein sequence ID" value="MBR0679842.1"/>
    <property type="molecule type" value="Genomic_DNA"/>
</dbReference>
<evidence type="ECO:0000256" key="5">
    <source>
        <dbReference type="SAM" id="Phobius"/>
    </source>
</evidence>
<gene>
    <name evidence="6" type="ORF">GXW74_05040</name>
</gene>
<feature type="transmembrane region" description="Helical" evidence="5">
    <location>
        <begin position="43"/>
        <end position="63"/>
    </location>
</feature>
<accession>A0A9X9X806</accession>
<name>A0A9X9X806_9PROT</name>
<evidence type="ECO:0000256" key="2">
    <source>
        <dbReference type="ARBA" id="ARBA00022692"/>
    </source>
</evidence>
<evidence type="ECO:0000313" key="7">
    <source>
        <dbReference type="Proteomes" id="UP001138709"/>
    </source>
</evidence>
<organism evidence="6 7">
    <name type="scientific">Neoroseomonas eburnea</name>
    <dbReference type="NCBI Taxonomy" id="1346889"/>
    <lineage>
        <taxon>Bacteria</taxon>
        <taxon>Pseudomonadati</taxon>
        <taxon>Pseudomonadota</taxon>
        <taxon>Alphaproteobacteria</taxon>
        <taxon>Acetobacterales</taxon>
        <taxon>Acetobacteraceae</taxon>
        <taxon>Neoroseomonas</taxon>
    </lineage>
</organism>
<keyword evidence="2 5" id="KW-0812">Transmembrane</keyword>
<feature type="transmembrane region" description="Helical" evidence="5">
    <location>
        <begin position="12"/>
        <end position="31"/>
    </location>
</feature>
<evidence type="ECO:0000256" key="4">
    <source>
        <dbReference type="ARBA" id="ARBA00023136"/>
    </source>
</evidence>
<dbReference type="Gene3D" id="1.20.120.1630">
    <property type="match status" value="1"/>
</dbReference>
<evidence type="ECO:0000256" key="1">
    <source>
        <dbReference type="ARBA" id="ARBA00004127"/>
    </source>
</evidence>
<protein>
    <submittedName>
        <fullName evidence="6">Isoprenylcysteine carboxylmethyltransferase family protein</fullName>
    </submittedName>
</protein>
<dbReference type="InterPro" id="IPR007318">
    <property type="entry name" value="Phopholipid_MeTrfase"/>
</dbReference>
<reference evidence="6" key="2">
    <citation type="journal article" date="2021" name="Syst. Appl. Microbiol.">
        <title>Roseomonas hellenica sp. nov., isolated from roots of wild-growing Alkanna tinctoria.</title>
        <authorList>
            <person name="Rat A."/>
            <person name="Naranjo H.D."/>
            <person name="Lebbe L."/>
            <person name="Cnockaert M."/>
            <person name="Krigas N."/>
            <person name="Grigoriadou K."/>
            <person name="Maloupa E."/>
            <person name="Willems A."/>
        </authorList>
    </citation>
    <scope>NUCLEOTIDE SEQUENCE</scope>
    <source>
        <strain evidence="6">LMG 31228</strain>
    </source>
</reference>
<keyword evidence="3 5" id="KW-1133">Transmembrane helix</keyword>
<evidence type="ECO:0000313" key="6">
    <source>
        <dbReference type="EMBL" id="MBR0679842.1"/>
    </source>
</evidence>
<dbReference type="RefSeq" id="WP_211845184.1">
    <property type="nucleotide sequence ID" value="NZ_JAAEDL010000003.1"/>
</dbReference>
<comment type="caution">
    <text evidence="6">The sequence shown here is derived from an EMBL/GenBank/DDBJ whole genome shotgun (WGS) entry which is preliminary data.</text>
</comment>
<keyword evidence="7" id="KW-1185">Reference proteome</keyword>
<proteinExistence type="predicted"/>
<comment type="subcellular location">
    <subcellularLocation>
        <location evidence="1">Endomembrane system</location>
        <topology evidence="1">Multi-pass membrane protein</topology>
    </subcellularLocation>
</comment>